<feature type="active site" evidence="16">
    <location>
        <position position="215"/>
    </location>
</feature>
<proteinExistence type="inferred from homology"/>
<comment type="catalytic activity">
    <reaction evidence="14">
        <text>1-hexadecanoyl-2-(9Z-octadecenoyl)-sn-glycero-3-phosphocholine + H2O = 1-hexadecanoyl-sn-glycero-3-phosphocholine + (9Z)-octadecenoate + H(+)</text>
        <dbReference type="Rhea" id="RHEA:38779"/>
        <dbReference type="ChEBI" id="CHEBI:15377"/>
        <dbReference type="ChEBI" id="CHEBI:15378"/>
        <dbReference type="ChEBI" id="CHEBI:30823"/>
        <dbReference type="ChEBI" id="CHEBI:72998"/>
        <dbReference type="ChEBI" id="CHEBI:73001"/>
    </reaction>
    <physiologicalReaction direction="left-to-right" evidence="14">
        <dbReference type="Rhea" id="RHEA:38780"/>
    </physiologicalReaction>
</comment>
<evidence type="ECO:0000256" key="4">
    <source>
        <dbReference type="ARBA" id="ARBA00022723"/>
    </source>
</evidence>
<dbReference type="PRINTS" id="PR00389">
    <property type="entry name" value="PHPHLIPASEA2"/>
</dbReference>
<keyword evidence="5 20" id="KW-0378">Hydrolase</keyword>
<dbReference type="InterPro" id="IPR033113">
    <property type="entry name" value="PLA2_histidine"/>
</dbReference>
<feature type="disulfide bond" evidence="18">
    <location>
        <begin position="143"/>
        <end position="159"/>
    </location>
</feature>
<feature type="binding site" evidence="17">
    <location>
        <position position="144"/>
    </location>
    <ligand>
        <name>Ca(2+)</name>
        <dbReference type="ChEBI" id="CHEBI:29108"/>
    </ligand>
</feature>
<keyword evidence="8 18" id="KW-1015">Disulfide bond</keyword>
<dbReference type="CDD" id="cd00618">
    <property type="entry name" value="PLA2_like"/>
    <property type="match status" value="1"/>
</dbReference>
<evidence type="ECO:0000256" key="9">
    <source>
        <dbReference type="ARBA" id="ARBA00047535"/>
    </source>
</evidence>
<feature type="disulfide bond" evidence="18">
    <location>
        <begin position="175"/>
        <end position="207"/>
    </location>
</feature>
<evidence type="ECO:0000256" key="2">
    <source>
        <dbReference type="ARBA" id="ARBA00013278"/>
    </source>
</evidence>
<dbReference type="AlphaFoldDB" id="A0A9Q0EFX4"/>
<keyword evidence="23" id="KW-1185">Reference proteome</keyword>
<comment type="catalytic activity">
    <reaction evidence="11">
        <text>N-hexadecanoyl-1,2-di-(9Z-octadecenoyl)-sn-glycero-3-phosphoethanolamine + H2O = N-hexadecanoyl-1-(9Z-octadecenoyl)-sn-glycero-3-phosphoethanolamine + (9Z)-octadecenoate + H(+)</text>
        <dbReference type="Rhea" id="RHEA:45424"/>
        <dbReference type="ChEBI" id="CHEBI:15377"/>
        <dbReference type="ChEBI" id="CHEBI:15378"/>
        <dbReference type="ChEBI" id="CHEBI:30823"/>
        <dbReference type="ChEBI" id="CHEBI:78097"/>
        <dbReference type="ChEBI" id="CHEBI:85217"/>
    </reaction>
    <physiologicalReaction direction="left-to-right" evidence="11">
        <dbReference type="Rhea" id="RHEA:45425"/>
    </physiologicalReaction>
</comment>
<evidence type="ECO:0000256" key="7">
    <source>
        <dbReference type="ARBA" id="ARBA00023098"/>
    </source>
</evidence>
<dbReference type="PROSITE" id="PS00118">
    <property type="entry name" value="PA2_HIS"/>
    <property type="match status" value="2"/>
</dbReference>
<dbReference type="GO" id="GO:0004623">
    <property type="term" value="F:phospholipase A2 activity"/>
    <property type="evidence" value="ECO:0007669"/>
    <property type="project" value="UniProtKB-EC"/>
</dbReference>
<evidence type="ECO:0000256" key="1">
    <source>
        <dbReference type="ARBA" id="ARBA00004613"/>
    </source>
</evidence>
<dbReference type="SUPFAM" id="SSF48619">
    <property type="entry name" value="Phospholipase A2, PLA2"/>
    <property type="match status" value="2"/>
</dbReference>
<evidence type="ECO:0000256" key="19">
    <source>
        <dbReference type="RuleBase" id="RU003654"/>
    </source>
</evidence>
<dbReference type="CDD" id="cd00125">
    <property type="entry name" value="PLA2c"/>
    <property type="match status" value="1"/>
</dbReference>
<feature type="active site" evidence="16">
    <location>
        <position position="162"/>
    </location>
</feature>
<dbReference type="Pfam" id="PF00068">
    <property type="entry name" value="Phospholip_A2_1"/>
    <property type="match status" value="2"/>
</dbReference>
<keyword evidence="6 17" id="KW-0106">Calcium</keyword>
<dbReference type="GO" id="GO:0005576">
    <property type="term" value="C:extracellular region"/>
    <property type="evidence" value="ECO:0007669"/>
    <property type="project" value="UniProtKB-SubCell"/>
</dbReference>
<name>A0A9Q0EFX4_9TELE</name>
<comment type="cofactor">
    <cofactor evidence="17">
        <name>Ca(2+)</name>
        <dbReference type="ChEBI" id="CHEBI:29108"/>
    </cofactor>
    <text evidence="17">Binds 1 Ca(2+) ion per subunit.</text>
</comment>
<comment type="similarity">
    <text evidence="19">Belongs to the phospholipase A2 family.</text>
</comment>
<dbReference type="InterPro" id="IPR001211">
    <property type="entry name" value="PLA2"/>
</dbReference>
<feature type="disulfide bond" evidence="18">
    <location>
        <begin position="158"/>
        <end position="221"/>
    </location>
</feature>
<evidence type="ECO:0000256" key="15">
    <source>
        <dbReference type="ARBA" id="ARBA00049039"/>
    </source>
</evidence>
<accession>A0A9Q0EFX4</accession>
<reference evidence="22" key="1">
    <citation type="submission" date="2022-07" db="EMBL/GenBank/DDBJ databases">
        <title>Chromosome-level genome of Muraenolepis orangiensis.</title>
        <authorList>
            <person name="Kim J."/>
        </authorList>
    </citation>
    <scope>NUCLEOTIDE SEQUENCE</scope>
    <source>
        <strain evidence="22">KU_S4_2022</strain>
        <tissue evidence="22">Muscle</tissue>
    </source>
</reference>
<evidence type="ECO:0000256" key="18">
    <source>
        <dbReference type="PIRSR" id="PIRSR601211-3"/>
    </source>
</evidence>
<comment type="catalytic activity">
    <reaction evidence="9">
        <text>N,1-dihexadecanoyl-2-(9Z,12Z-octadecadienoyl)-sn-glycero-3-phosphoethanolamine + H2O = N,1-dihexadecanoyl-sn-glycero-3-phosphoethanolamine + (9Z,12Z)-octadecadienoate + H(+)</text>
        <dbReference type="Rhea" id="RHEA:56424"/>
        <dbReference type="ChEBI" id="CHEBI:15377"/>
        <dbReference type="ChEBI" id="CHEBI:15378"/>
        <dbReference type="ChEBI" id="CHEBI:30245"/>
        <dbReference type="ChEBI" id="CHEBI:85334"/>
        <dbReference type="ChEBI" id="CHEBI:85335"/>
    </reaction>
    <physiologicalReaction direction="left-to-right" evidence="9">
        <dbReference type="Rhea" id="RHEA:56425"/>
    </physiologicalReaction>
</comment>
<dbReference type="OrthoDB" id="5841574at2759"/>
<protein>
    <recommendedName>
        <fullName evidence="2 20">Phospholipase A2</fullName>
        <ecNumber evidence="2 20">3.1.1.4</ecNumber>
    </recommendedName>
</protein>
<dbReference type="InterPro" id="IPR016090">
    <property type="entry name" value="PLA2-like_dom"/>
</dbReference>
<feature type="domain" description="Phospholipase A2-like central" evidence="21">
    <location>
        <begin position="1"/>
        <end position="105"/>
    </location>
</feature>
<keyword evidence="4 17" id="KW-0479">Metal-binding</keyword>
<dbReference type="Gene3D" id="1.20.90.10">
    <property type="entry name" value="Phospholipase A2 domain"/>
    <property type="match status" value="2"/>
</dbReference>
<dbReference type="EC" id="3.1.1.4" evidence="2 20"/>
<evidence type="ECO:0000256" key="11">
    <source>
        <dbReference type="ARBA" id="ARBA00048221"/>
    </source>
</evidence>
<evidence type="ECO:0000256" key="17">
    <source>
        <dbReference type="PIRSR" id="PIRSR601211-2"/>
    </source>
</evidence>
<dbReference type="GO" id="GO:0016042">
    <property type="term" value="P:lipid catabolic process"/>
    <property type="evidence" value="ECO:0007669"/>
    <property type="project" value="UniProtKB-KW"/>
</dbReference>
<dbReference type="GO" id="GO:0005509">
    <property type="term" value="F:calcium ion binding"/>
    <property type="evidence" value="ECO:0007669"/>
    <property type="project" value="InterPro"/>
</dbReference>
<evidence type="ECO:0000313" key="23">
    <source>
        <dbReference type="Proteomes" id="UP001148018"/>
    </source>
</evidence>
<feature type="binding site" evidence="17">
    <location>
        <position position="142"/>
    </location>
    <ligand>
        <name>Ca(2+)</name>
        <dbReference type="ChEBI" id="CHEBI:29108"/>
    </ligand>
</feature>
<dbReference type="EMBL" id="JANIIK010000044">
    <property type="protein sequence ID" value="KAJ3604640.1"/>
    <property type="molecule type" value="Genomic_DNA"/>
</dbReference>
<dbReference type="PROSITE" id="PS00119">
    <property type="entry name" value="PA2_ASP"/>
    <property type="match status" value="1"/>
</dbReference>
<comment type="catalytic activity">
    <reaction evidence="15">
        <text>1-hexadecanoyl-2-(9Z,12Z-octadecadienoyl)-sn-glycero-3-phosphoethanolamine + H2O = 1-hexadecanoyl-sn-glycero-3-phosphoethanolamine + (9Z,12Z)-octadecadienoate + H(+)</text>
        <dbReference type="Rhea" id="RHEA:40815"/>
        <dbReference type="ChEBI" id="CHEBI:15377"/>
        <dbReference type="ChEBI" id="CHEBI:15378"/>
        <dbReference type="ChEBI" id="CHEBI:30245"/>
        <dbReference type="ChEBI" id="CHEBI:73004"/>
        <dbReference type="ChEBI" id="CHEBI:73008"/>
    </reaction>
    <physiologicalReaction direction="left-to-right" evidence="15">
        <dbReference type="Rhea" id="RHEA:40816"/>
    </physiologicalReaction>
</comment>
<comment type="caution">
    <text evidence="22">The sequence shown here is derived from an EMBL/GenBank/DDBJ whole genome shotgun (WGS) entry which is preliminary data.</text>
</comment>
<evidence type="ECO:0000259" key="21">
    <source>
        <dbReference type="SMART" id="SM00085"/>
    </source>
</evidence>
<evidence type="ECO:0000313" key="22">
    <source>
        <dbReference type="EMBL" id="KAJ3604640.1"/>
    </source>
</evidence>
<dbReference type="PANTHER" id="PTHR11716:SF94">
    <property type="entry name" value="PHOSPHOLIPASE A2"/>
    <property type="match status" value="1"/>
</dbReference>
<evidence type="ECO:0000256" key="20">
    <source>
        <dbReference type="RuleBase" id="RU361236"/>
    </source>
</evidence>
<evidence type="ECO:0000256" key="5">
    <source>
        <dbReference type="ARBA" id="ARBA00022801"/>
    </source>
</evidence>
<dbReference type="GO" id="GO:0005102">
    <property type="term" value="F:signaling receptor binding"/>
    <property type="evidence" value="ECO:0007669"/>
    <property type="project" value="UniProtKB-ARBA"/>
</dbReference>
<evidence type="ECO:0000256" key="6">
    <source>
        <dbReference type="ARBA" id="ARBA00022837"/>
    </source>
</evidence>
<dbReference type="PANTHER" id="PTHR11716">
    <property type="entry name" value="PHOSPHOLIPASE A2 FAMILY MEMBER"/>
    <property type="match status" value="1"/>
</dbReference>
<comment type="catalytic activity">
    <reaction evidence="12">
        <text>1,2-dihexadecanoyl-sn-glycero-3-phosphocholine + H2O = 1-hexadecanoyl-sn-glycero-3-phosphocholine + hexadecanoate + H(+)</text>
        <dbReference type="Rhea" id="RHEA:41223"/>
        <dbReference type="ChEBI" id="CHEBI:7896"/>
        <dbReference type="ChEBI" id="CHEBI:15377"/>
        <dbReference type="ChEBI" id="CHEBI:15378"/>
        <dbReference type="ChEBI" id="CHEBI:72998"/>
        <dbReference type="ChEBI" id="CHEBI:72999"/>
    </reaction>
    <physiologicalReaction direction="left-to-right" evidence="12">
        <dbReference type="Rhea" id="RHEA:41224"/>
    </physiologicalReaction>
</comment>
<dbReference type="GO" id="GO:0050482">
    <property type="term" value="P:arachidonate secretion"/>
    <property type="evidence" value="ECO:0007669"/>
    <property type="project" value="InterPro"/>
</dbReference>
<comment type="catalytic activity">
    <reaction evidence="13">
        <text>1-hexadecanoyl-2-(5Z,8Z,11Z,14Z-eicosatetraenoyl)-sn-glycero-3-phosphocholine + H2O = 1-hexadecanoyl-sn-glycero-3-phosphocholine + (5Z,8Z,11Z,14Z)-eicosatetraenoate + H(+)</text>
        <dbReference type="Rhea" id="RHEA:40427"/>
        <dbReference type="ChEBI" id="CHEBI:15377"/>
        <dbReference type="ChEBI" id="CHEBI:15378"/>
        <dbReference type="ChEBI" id="CHEBI:32395"/>
        <dbReference type="ChEBI" id="CHEBI:72998"/>
        <dbReference type="ChEBI" id="CHEBI:73003"/>
    </reaction>
    <physiologicalReaction direction="left-to-right" evidence="13">
        <dbReference type="Rhea" id="RHEA:40428"/>
    </physiologicalReaction>
</comment>
<sequence>MIQCAAPGSWPVLQYSNYGCYCGLGGAGEPVDDLDRCCQVHDQCYGNASKVCEDRKSVYTHRYHYECIDADEYNITDTIHEHNTTTYEEQFALFNATIFENITCLIVLAVPSYHALWQFRNMIICAQPESWPVLDYADYGCYCGKGGSGTPVDDLDRCCQSHDLCYNDAMQHDACWPILDNPYTEIYSYDCDRPTKTITCRSNNNQCEMFICECDRVAAMCFAQTPYNPDHAQLPSERCQ</sequence>
<feature type="disulfide bond" evidence="18">
    <location>
        <begin position="200"/>
        <end position="212"/>
    </location>
</feature>
<dbReference type="GO" id="GO:0006644">
    <property type="term" value="P:phospholipid metabolic process"/>
    <property type="evidence" value="ECO:0007669"/>
    <property type="project" value="InterPro"/>
</dbReference>
<organism evidence="22 23">
    <name type="scientific">Muraenolepis orangiensis</name>
    <name type="common">Patagonian moray cod</name>
    <dbReference type="NCBI Taxonomy" id="630683"/>
    <lineage>
        <taxon>Eukaryota</taxon>
        <taxon>Metazoa</taxon>
        <taxon>Chordata</taxon>
        <taxon>Craniata</taxon>
        <taxon>Vertebrata</taxon>
        <taxon>Euteleostomi</taxon>
        <taxon>Actinopterygii</taxon>
        <taxon>Neopterygii</taxon>
        <taxon>Teleostei</taxon>
        <taxon>Neoteleostei</taxon>
        <taxon>Acanthomorphata</taxon>
        <taxon>Zeiogadaria</taxon>
        <taxon>Gadariae</taxon>
        <taxon>Gadiformes</taxon>
        <taxon>Muraenolepidoidei</taxon>
        <taxon>Muraenolepididae</taxon>
        <taxon>Muraenolepis</taxon>
    </lineage>
</organism>
<dbReference type="SMART" id="SM00085">
    <property type="entry name" value="PA2c"/>
    <property type="match status" value="2"/>
</dbReference>
<evidence type="ECO:0000256" key="14">
    <source>
        <dbReference type="ARBA" id="ARBA00048699"/>
    </source>
</evidence>
<feature type="disulfide bond" evidence="18">
    <location>
        <begin position="165"/>
        <end position="214"/>
    </location>
</feature>
<dbReference type="Proteomes" id="UP001148018">
    <property type="component" value="Unassembled WGS sequence"/>
</dbReference>
<dbReference type="InterPro" id="IPR036444">
    <property type="entry name" value="PLipase_A2_dom_sf"/>
</dbReference>
<evidence type="ECO:0000256" key="10">
    <source>
        <dbReference type="ARBA" id="ARBA00048015"/>
    </source>
</evidence>
<evidence type="ECO:0000256" key="13">
    <source>
        <dbReference type="ARBA" id="ARBA00048373"/>
    </source>
</evidence>
<dbReference type="FunFam" id="1.20.90.10:FF:000011">
    <property type="entry name" value="Phospholipase A(2)"/>
    <property type="match status" value="1"/>
</dbReference>
<keyword evidence="7 20" id="KW-0443">Lipid metabolism</keyword>
<evidence type="ECO:0000256" key="16">
    <source>
        <dbReference type="PIRSR" id="PIRSR601211-1"/>
    </source>
</evidence>
<gene>
    <name evidence="22" type="ORF">NHX12_029380</name>
</gene>
<evidence type="ECO:0000256" key="8">
    <source>
        <dbReference type="ARBA" id="ARBA00023157"/>
    </source>
</evidence>
<feature type="binding site" evidence="17">
    <location>
        <position position="163"/>
    </location>
    <ligand>
        <name>Ca(2+)</name>
        <dbReference type="ChEBI" id="CHEBI:29108"/>
    </ligand>
</feature>
<comment type="subcellular location">
    <subcellularLocation>
        <location evidence="1 20">Secreted</location>
    </subcellularLocation>
</comment>
<evidence type="ECO:0000256" key="12">
    <source>
        <dbReference type="ARBA" id="ARBA00048227"/>
    </source>
</evidence>
<keyword evidence="3 20" id="KW-0964">Secreted</keyword>
<comment type="catalytic activity">
    <reaction evidence="10">
        <text>1-hexadecanoyl-2-(9Z-octadecenoyl)-sn-glycero-3-phospho-(1'-sn-glycerol) + H2O = 1-hexadecanoyl-sn-glycero-3-phospho-(1'-sn-glycerol) + (9Z)-octadecenoate + H(+)</text>
        <dbReference type="Rhea" id="RHEA:40919"/>
        <dbReference type="ChEBI" id="CHEBI:15377"/>
        <dbReference type="ChEBI" id="CHEBI:15378"/>
        <dbReference type="ChEBI" id="CHEBI:30823"/>
        <dbReference type="ChEBI" id="CHEBI:72841"/>
        <dbReference type="ChEBI" id="CHEBI:75158"/>
    </reaction>
    <physiologicalReaction direction="left-to-right" evidence="10">
        <dbReference type="Rhea" id="RHEA:40920"/>
    </physiologicalReaction>
</comment>
<evidence type="ECO:0000256" key="3">
    <source>
        <dbReference type="ARBA" id="ARBA00022525"/>
    </source>
</evidence>
<dbReference type="InterPro" id="IPR033112">
    <property type="entry name" value="PLA2_Asp_AS"/>
</dbReference>
<comment type="catalytic activity">
    <reaction evidence="20">
        <text>a 1,2-diacyl-sn-glycero-3-phosphocholine + H2O = a 1-acyl-sn-glycero-3-phosphocholine + a fatty acid + H(+)</text>
        <dbReference type="Rhea" id="RHEA:15801"/>
        <dbReference type="ChEBI" id="CHEBI:15377"/>
        <dbReference type="ChEBI" id="CHEBI:15378"/>
        <dbReference type="ChEBI" id="CHEBI:28868"/>
        <dbReference type="ChEBI" id="CHEBI:57643"/>
        <dbReference type="ChEBI" id="CHEBI:58168"/>
        <dbReference type="EC" id="3.1.1.4"/>
    </reaction>
</comment>
<feature type="domain" description="Phospholipase A2-like central" evidence="21">
    <location>
        <begin position="115"/>
        <end position="240"/>
    </location>
</feature>
<feature type="binding site" evidence="17">
    <location>
        <position position="146"/>
    </location>
    <ligand>
        <name>Ca(2+)</name>
        <dbReference type="ChEBI" id="CHEBI:29108"/>
    </ligand>
</feature>